<dbReference type="AlphaFoldDB" id="A0A0F5I818"/>
<dbReference type="SUPFAM" id="SSF53335">
    <property type="entry name" value="S-adenosyl-L-methionine-dependent methyltransferases"/>
    <property type="match status" value="1"/>
</dbReference>
<dbReference type="InterPro" id="IPR013216">
    <property type="entry name" value="Methyltransf_11"/>
</dbReference>
<dbReference type="STRING" id="1221996.QY95_00581"/>
<evidence type="ECO:0000313" key="2">
    <source>
        <dbReference type="EMBL" id="KKB41774.1"/>
    </source>
</evidence>
<dbReference type="CDD" id="cd02440">
    <property type="entry name" value="AdoMet_MTases"/>
    <property type="match status" value="1"/>
</dbReference>
<feature type="domain" description="Methyltransferase type 11" evidence="1">
    <location>
        <begin position="4"/>
        <end position="96"/>
    </location>
</feature>
<gene>
    <name evidence="2" type="ORF">QY95_00581</name>
</gene>
<protein>
    <submittedName>
        <fullName evidence="2">Phosphatidylethanolamine N-methyltransferase</fullName>
    </submittedName>
</protein>
<dbReference type="GO" id="GO:0008757">
    <property type="term" value="F:S-adenosylmethionine-dependent methyltransferase activity"/>
    <property type="evidence" value="ECO:0007669"/>
    <property type="project" value="InterPro"/>
</dbReference>
<reference evidence="2" key="1">
    <citation type="submission" date="2015-02" db="EMBL/GenBank/DDBJ databases">
        <title>Genome Assembly of Bacillaceae bacterium MTCC 8252.</title>
        <authorList>
            <person name="Verma A."/>
            <person name="Khatri I."/>
            <person name="Mual P."/>
            <person name="Subramanian S."/>
            <person name="Krishnamurthi S."/>
        </authorList>
    </citation>
    <scope>NUCLEOTIDE SEQUENCE [LARGE SCALE GENOMIC DNA]</scope>
    <source>
        <strain evidence="2">MTCC 8252</strain>
    </source>
</reference>
<proteinExistence type="predicted"/>
<dbReference type="Gene3D" id="3.40.50.150">
    <property type="entry name" value="Vaccinia Virus protein VP39"/>
    <property type="match status" value="1"/>
</dbReference>
<sequence length="173" mass="19410">MLFAGVGTGADLAFVHDPGDIHIAAIDYSPHMLEKAKARFAERSIDFYEMDAQHMSFEDESFDWIVASLVLSVVPNPDKCLKEMARVLKPGGSILIFDKFRPAAHQKRSWLQTGLSPLIKVLGTDISLSAEKLMEGQREQLKVETDHPIMLNGMYRRLIARKYRNGLPPSGIE</sequence>
<organism evidence="2 3">
    <name type="scientific">Bacillus thermotolerans</name>
    <name type="common">Quasibacillus thermotolerans</name>
    <dbReference type="NCBI Taxonomy" id="1221996"/>
    <lineage>
        <taxon>Bacteria</taxon>
        <taxon>Bacillati</taxon>
        <taxon>Bacillota</taxon>
        <taxon>Bacilli</taxon>
        <taxon>Bacillales</taxon>
        <taxon>Bacillaceae</taxon>
        <taxon>Bacillus</taxon>
    </lineage>
</organism>
<evidence type="ECO:0000259" key="1">
    <source>
        <dbReference type="Pfam" id="PF08241"/>
    </source>
</evidence>
<dbReference type="InterPro" id="IPR029063">
    <property type="entry name" value="SAM-dependent_MTases_sf"/>
</dbReference>
<name>A0A0F5I818_BACTR</name>
<keyword evidence="3" id="KW-1185">Reference proteome</keyword>
<dbReference type="Pfam" id="PF08241">
    <property type="entry name" value="Methyltransf_11"/>
    <property type="match status" value="1"/>
</dbReference>
<dbReference type="PANTHER" id="PTHR42912">
    <property type="entry name" value="METHYLTRANSFERASE"/>
    <property type="match status" value="1"/>
</dbReference>
<dbReference type="Proteomes" id="UP000031563">
    <property type="component" value="Unassembled WGS sequence"/>
</dbReference>
<dbReference type="GO" id="GO:0032259">
    <property type="term" value="P:methylation"/>
    <property type="evidence" value="ECO:0007669"/>
    <property type="project" value="UniProtKB-KW"/>
</dbReference>
<evidence type="ECO:0000313" key="3">
    <source>
        <dbReference type="Proteomes" id="UP000031563"/>
    </source>
</evidence>
<accession>A0A0F5I818</accession>
<comment type="caution">
    <text evidence="2">The sequence shown here is derived from an EMBL/GenBank/DDBJ whole genome shotgun (WGS) entry which is preliminary data.</text>
</comment>
<dbReference type="EMBL" id="JWIR02000019">
    <property type="protein sequence ID" value="KKB41774.1"/>
    <property type="molecule type" value="Genomic_DNA"/>
</dbReference>
<dbReference type="InterPro" id="IPR050508">
    <property type="entry name" value="Methyltransf_Superfamily"/>
</dbReference>